<name>A0AAU8FND8_9BACT</name>
<evidence type="ECO:0000313" key="1">
    <source>
        <dbReference type="EMBL" id="XCH25063.1"/>
    </source>
</evidence>
<dbReference type="PANTHER" id="PTHR48098:SF6">
    <property type="entry name" value="FERRI-BACILLIBACTIN ESTERASE BESA"/>
    <property type="match status" value="1"/>
</dbReference>
<dbReference type="PANTHER" id="PTHR48098">
    <property type="entry name" value="ENTEROCHELIN ESTERASE-RELATED"/>
    <property type="match status" value="1"/>
</dbReference>
<dbReference type="InterPro" id="IPR029058">
    <property type="entry name" value="AB_hydrolase_fold"/>
</dbReference>
<dbReference type="Pfam" id="PF00756">
    <property type="entry name" value="Esterase"/>
    <property type="match status" value="1"/>
</dbReference>
<dbReference type="GO" id="GO:0016787">
    <property type="term" value="F:hydrolase activity"/>
    <property type="evidence" value="ECO:0007669"/>
    <property type="project" value="UniProtKB-KW"/>
</dbReference>
<dbReference type="InterPro" id="IPR050583">
    <property type="entry name" value="Mycobacterial_A85_antigen"/>
</dbReference>
<organism evidence="1">
    <name type="scientific">Dyadobacter sp. 676</name>
    <dbReference type="NCBI Taxonomy" id="3088362"/>
    <lineage>
        <taxon>Bacteria</taxon>
        <taxon>Pseudomonadati</taxon>
        <taxon>Bacteroidota</taxon>
        <taxon>Cytophagia</taxon>
        <taxon>Cytophagales</taxon>
        <taxon>Spirosomataceae</taxon>
        <taxon>Dyadobacter</taxon>
    </lineage>
</organism>
<sequence>MLLPSAFLSREVTVTVLPPAGFDRTVTYPLVLFNDGQDFEALRMVETAAALQSEEKIAPCVIAGIHAGEARIYEYGTACQPDYAGRGDRAGCTTSFILKELLPYLTGHYNTVTAGVAYAGCSLGGLMALDAVWNHPEIFAQAGVFSGSLWWRQKGLEEGYAETDRIMHRQIRNAGRTAPLRFWFQCGTRDEDDDRDSDGVIDSVQDTLECIAELERKGYAWGRDIRYLEVKEGTHNPETWAKALPDFLEWAIGKGREGLVYRGEESHGVDAVGVVGKAG</sequence>
<dbReference type="RefSeq" id="WP_353720367.1">
    <property type="nucleotide sequence ID" value="NZ_CP159289.1"/>
</dbReference>
<dbReference type="Gene3D" id="3.40.50.1820">
    <property type="entry name" value="alpha/beta hydrolase"/>
    <property type="match status" value="1"/>
</dbReference>
<gene>
    <name evidence="1" type="ORF">ABV298_01125</name>
</gene>
<dbReference type="AlphaFoldDB" id="A0AAU8FND8"/>
<accession>A0AAU8FND8</accession>
<dbReference type="SUPFAM" id="SSF53474">
    <property type="entry name" value="alpha/beta-Hydrolases"/>
    <property type="match status" value="1"/>
</dbReference>
<reference evidence="1" key="1">
    <citation type="submission" date="2024-06" db="EMBL/GenBank/DDBJ databases">
        <title>Sequencing and assembly of the genome of Dyadobacter sp. strain 676, a symbiont of Cyamopsis tetragonoloba.</title>
        <authorList>
            <person name="Guro P."/>
            <person name="Sazanova A."/>
            <person name="Kuznetsova I."/>
            <person name="Belimov A."/>
            <person name="Safronova V."/>
        </authorList>
    </citation>
    <scope>NUCLEOTIDE SEQUENCE</scope>
    <source>
        <strain evidence="1">676</strain>
    </source>
</reference>
<proteinExistence type="predicted"/>
<protein>
    <submittedName>
        <fullName evidence="1">Alpha/beta hydrolase-fold protein</fullName>
    </submittedName>
</protein>
<keyword evidence="1" id="KW-0378">Hydrolase</keyword>
<dbReference type="InterPro" id="IPR000801">
    <property type="entry name" value="Esterase-like"/>
</dbReference>
<dbReference type="EMBL" id="CP159289">
    <property type="protein sequence ID" value="XCH25063.1"/>
    <property type="molecule type" value="Genomic_DNA"/>
</dbReference>